<dbReference type="AlphaFoldDB" id="A0AAD7N2M7"/>
<protein>
    <submittedName>
        <fullName evidence="1">Uncharacterized protein</fullName>
    </submittedName>
</protein>
<name>A0AAD7N2M7_9AGAR</name>
<proteinExistence type="predicted"/>
<gene>
    <name evidence="1" type="ORF">B0H16DRAFT_1890141</name>
</gene>
<dbReference type="EMBL" id="JARKIB010000093">
    <property type="protein sequence ID" value="KAJ7742832.1"/>
    <property type="molecule type" value="Genomic_DNA"/>
</dbReference>
<accession>A0AAD7N2M7</accession>
<reference evidence="1" key="1">
    <citation type="submission" date="2023-03" db="EMBL/GenBank/DDBJ databases">
        <title>Massive genome expansion in bonnet fungi (Mycena s.s.) driven by repeated elements and novel gene families across ecological guilds.</title>
        <authorList>
            <consortium name="Lawrence Berkeley National Laboratory"/>
            <person name="Harder C.B."/>
            <person name="Miyauchi S."/>
            <person name="Viragh M."/>
            <person name="Kuo A."/>
            <person name="Thoen E."/>
            <person name="Andreopoulos B."/>
            <person name="Lu D."/>
            <person name="Skrede I."/>
            <person name="Drula E."/>
            <person name="Henrissat B."/>
            <person name="Morin E."/>
            <person name="Kohler A."/>
            <person name="Barry K."/>
            <person name="LaButti K."/>
            <person name="Morin E."/>
            <person name="Salamov A."/>
            <person name="Lipzen A."/>
            <person name="Mereny Z."/>
            <person name="Hegedus B."/>
            <person name="Baldrian P."/>
            <person name="Stursova M."/>
            <person name="Weitz H."/>
            <person name="Taylor A."/>
            <person name="Grigoriev I.V."/>
            <person name="Nagy L.G."/>
            <person name="Martin F."/>
            <person name="Kauserud H."/>
        </authorList>
    </citation>
    <scope>NUCLEOTIDE SEQUENCE</scope>
    <source>
        <strain evidence="1">CBHHK182m</strain>
    </source>
</reference>
<organism evidence="1 2">
    <name type="scientific">Mycena metata</name>
    <dbReference type="NCBI Taxonomy" id="1033252"/>
    <lineage>
        <taxon>Eukaryota</taxon>
        <taxon>Fungi</taxon>
        <taxon>Dikarya</taxon>
        <taxon>Basidiomycota</taxon>
        <taxon>Agaricomycotina</taxon>
        <taxon>Agaricomycetes</taxon>
        <taxon>Agaricomycetidae</taxon>
        <taxon>Agaricales</taxon>
        <taxon>Marasmiineae</taxon>
        <taxon>Mycenaceae</taxon>
        <taxon>Mycena</taxon>
    </lineage>
</organism>
<keyword evidence="2" id="KW-1185">Reference proteome</keyword>
<evidence type="ECO:0000313" key="1">
    <source>
        <dbReference type="EMBL" id="KAJ7742832.1"/>
    </source>
</evidence>
<comment type="caution">
    <text evidence="1">The sequence shown here is derived from an EMBL/GenBank/DDBJ whole genome shotgun (WGS) entry which is preliminary data.</text>
</comment>
<sequence>MAALEALLTRLPDTVLQEFRDAAILHRQLPDEKCRVGVNDLSAWLGQRGDVDFSSQSRQLEQFFDPRSMYGADKCLFKTSHWMAIPPSLSTKPGPPRRPQIIVTLTTIINSQTTRFPTHYIDASGAFTPVFWAESLR</sequence>
<evidence type="ECO:0000313" key="2">
    <source>
        <dbReference type="Proteomes" id="UP001215598"/>
    </source>
</evidence>
<dbReference type="Proteomes" id="UP001215598">
    <property type="component" value="Unassembled WGS sequence"/>
</dbReference>